<dbReference type="NCBIfam" id="TIGR00486">
    <property type="entry name" value="YbgI_SA1388"/>
    <property type="match status" value="1"/>
</dbReference>
<proteinExistence type="inferred from homology"/>
<feature type="binding site" evidence="4">
    <location>
        <position position="225"/>
    </location>
    <ligand>
        <name>a divalent metal cation</name>
        <dbReference type="ChEBI" id="CHEBI:60240"/>
        <label>1</label>
    </ligand>
</feature>
<dbReference type="eggNOG" id="COG0327">
    <property type="taxonomic scope" value="Bacteria"/>
</dbReference>
<gene>
    <name evidence="5" type="ORF">GP2143_00242</name>
</gene>
<dbReference type="AlphaFoldDB" id="A0YES6"/>
<feature type="binding site" evidence="4">
    <location>
        <position position="65"/>
    </location>
    <ligand>
        <name>a divalent metal cation</name>
        <dbReference type="ChEBI" id="CHEBI:60240"/>
        <label>1</label>
    </ligand>
</feature>
<dbReference type="InterPro" id="IPR002678">
    <property type="entry name" value="DUF34/NIF3"/>
</dbReference>
<evidence type="ECO:0000256" key="4">
    <source>
        <dbReference type="PIRSR" id="PIRSR602678-1"/>
    </source>
</evidence>
<dbReference type="GO" id="GO:0046872">
    <property type="term" value="F:metal ion binding"/>
    <property type="evidence" value="ECO:0007669"/>
    <property type="project" value="UniProtKB-KW"/>
</dbReference>
<dbReference type="STRING" id="247633.GP2143_00242"/>
<comment type="caution">
    <text evidence="5">The sequence shown here is derived from an EMBL/GenBank/DDBJ whole genome shotgun (WGS) entry which is preliminary data.</text>
</comment>
<dbReference type="PANTHER" id="PTHR13799">
    <property type="entry name" value="NGG1 INTERACTING FACTOR 3"/>
    <property type="match status" value="1"/>
</dbReference>
<evidence type="ECO:0000313" key="6">
    <source>
        <dbReference type="Proteomes" id="UP000004931"/>
    </source>
</evidence>
<organism evidence="5 6">
    <name type="scientific">marine gamma proteobacterium HTCC2143</name>
    <dbReference type="NCBI Taxonomy" id="247633"/>
    <lineage>
        <taxon>Bacteria</taxon>
        <taxon>Pseudomonadati</taxon>
        <taxon>Pseudomonadota</taxon>
        <taxon>Gammaproteobacteria</taxon>
        <taxon>Cellvibrionales</taxon>
        <taxon>Spongiibacteraceae</taxon>
        <taxon>BD1-7 clade</taxon>
    </lineage>
</organism>
<keyword evidence="6" id="KW-1185">Reference proteome</keyword>
<dbReference type="Pfam" id="PF01784">
    <property type="entry name" value="DUF34_NIF3"/>
    <property type="match status" value="1"/>
</dbReference>
<feature type="binding site" evidence="4">
    <location>
        <position position="221"/>
    </location>
    <ligand>
        <name>a divalent metal cation</name>
        <dbReference type="ChEBI" id="CHEBI:60240"/>
        <label>1</label>
    </ligand>
</feature>
<reference evidence="5 6" key="1">
    <citation type="journal article" date="2010" name="J. Bacteriol.">
        <title>Genome sequence of the oligotrophic marine Gammaproteobacterium HTCC2143, isolated from the Oregon Coast.</title>
        <authorList>
            <person name="Oh H.M."/>
            <person name="Kang I."/>
            <person name="Ferriera S."/>
            <person name="Giovannoni S.J."/>
            <person name="Cho J.C."/>
        </authorList>
    </citation>
    <scope>NUCLEOTIDE SEQUENCE [LARGE SCALE GENOMIC DNA]</scope>
    <source>
        <strain evidence="5 6">HTCC2143</strain>
    </source>
</reference>
<evidence type="ECO:0000313" key="5">
    <source>
        <dbReference type="EMBL" id="EAW30521.1"/>
    </source>
</evidence>
<dbReference type="OrthoDB" id="9800881at2"/>
<sequence length="253" mass="27245">MPVDRSVLIATANELLKPEMFSDYCPNGLQVEGVQSISKLIAGVTACQAFIDRAVEEGADAILVHHGFFWKGEDPTVVGMKYRRLRKLIENGVNLIAYHLPLDAHPTLGNNALLADQLNIEITGGLEPGNPYSVGSIGRLNKPLSAERFGLVVAEALGREPQVVEGGDHLIHTIAWCTGSAQGYIEQAAMAGADAYLSGEISEPTVHSARELGVHYIAAGHHATERYGVQGVGEYLAKQFNLEYAFIDIDNPA</sequence>
<dbReference type="PANTHER" id="PTHR13799:SF14">
    <property type="entry name" value="GTP CYCLOHYDROLASE 1 TYPE 2 HOMOLOG"/>
    <property type="match status" value="1"/>
</dbReference>
<dbReference type="GO" id="GO:0005737">
    <property type="term" value="C:cytoplasm"/>
    <property type="evidence" value="ECO:0007669"/>
    <property type="project" value="TreeGrafter"/>
</dbReference>
<accession>A0YES6</accession>
<dbReference type="InterPro" id="IPR036069">
    <property type="entry name" value="DUF34/NIF3_sf"/>
</dbReference>
<evidence type="ECO:0000256" key="1">
    <source>
        <dbReference type="ARBA" id="ARBA00006964"/>
    </source>
</evidence>
<keyword evidence="3 4" id="KW-0479">Metal-binding</keyword>
<evidence type="ECO:0000256" key="3">
    <source>
        <dbReference type="ARBA" id="ARBA00022723"/>
    </source>
</evidence>
<name>A0YES6_9GAMM</name>
<protein>
    <recommendedName>
        <fullName evidence="2">GTP cyclohydrolase 1 type 2 homolog</fullName>
    </recommendedName>
</protein>
<comment type="similarity">
    <text evidence="1">Belongs to the GTP cyclohydrolase I type 2/NIF3 family.</text>
</comment>
<feature type="binding site" evidence="4">
    <location>
        <position position="66"/>
    </location>
    <ligand>
        <name>a divalent metal cation</name>
        <dbReference type="ChEBI" id="CHEBI:60240"/>
        <label>1</label>
    </ligand>
</feature>
<dbReference type="SUPFAM" id="SSF102705">
    <property type="entry name" value="NIF3 (NGG1p interacting factor 3)-like"/>
    <property type="match status" value="1"/>
</dbReference>
<feature type="binding site" evidence="4">
    <location>
        <position position="103"/>
    </location>
    <ligand>
        <name>a divalent metal cation</name>
        <dbReference type="ChEBI" id="CHEBI:60240"/>
        <label>1</label>
    </ligand>
</feature>
<dbReference type="Gene3D" id="3.40.1390.30">
    <property type="entry name" value="NIF3 (NGG1p interacting factor 3)-like"/>
    <property type="match status" value="2"/>
</dbReference>
<dbReference type="Proteomes" id="UP000004931">
    <property type="component" value="Unassembled WGS sequence"/>
</dbReference>
<dbReference type="EMBL" id="AAVT01000007">
    <property type="protein sequence ID" value="EAW30521.1"/>
    <property type="molecule type" value="Genomic_DNA"/>
</dbReference>
<evidence type="ECO:0000256" key="2">
    <source>
        <dbReference type="ARBA" id="ARBA00022112"/>
    </source>
</evidence>
<dbReference type="FunFam" id="3.40.1390.30:FF:000002">
    <property type="entry name" value="Nif3-like dinuclear metal center protein"/>
    <property type="match status" value="1"/>
</dbReference>